<reference evidence="2 5" key="1">
    <citation type="submission" date="2016-03" db="EMBL/GenBank/DDBJ databases">
        <authorList>
            <person name="Hansen M.J."/>
            <person name="Bojesen A.M."/>
            <person name="Planet P."/>
        </authorList>
    </citation>
    <scope>NUCLEOTIDE SEQUENCE [LARGE SCALE GENOMIC DNA]</scope>
    <source>
        <strain evidence="2 5">HPA 21</strain>
    </source>
</reference>
<proteinExistence type="predicted"/>
<dbReference type="Proteomes" id="UP000502287">
    <property type="component" value="Chromosome"/>
</dbReference>
<sequence>MKKRLTLWLPILLAIPLSPHFVYGQDPIEDGWQKAMQAIEQGNFQLAVDTWLPLAEKGHAGSGINLAKLIEEHIELADSNPQVVNFIRKSAHRDNIDSQFLMIKIYLHQQQPEKAKYWLNKAENNKLLWDSDKANIEYYRKQLL</sequence>
<evidence type="ECO:0000313" key="4">
    <source>
        <dbReference type="Proteomes" id="UP000276901"/>
    </source>
</evidence>
<gene>
    <name evidence="2" type="ORF">A4G17_01775</name>
    <name evidence="3" type="ORF">EDC49_1329</name>
</gene>
<organism evidence="2 5">
    <name type="scientific">Frederiksenia canicola</name>
    <dbReference type="NCBI Taxonomy" id="123824"/>
    <lineage>
        <taxon>Bacteria</taxon>
        <taxon>Pseudomonadati</taxon>
        <taxon>Pseudomonadota</taxon>
        <taxon>Gammaproteobacteria</taxon>
        <taxon>Pasteurellales</taxon>
        <taxon>Pasteurellaceae</taxon>
        <taxon>Frederiksenia</taxon>
    </lineage>
</organism>
<evidence type="ECO:0000313" key="3">
    <source>
        <dbReference type="EMBL" id="RPE93815.1"/>
    </source>
</evidence>
<evidence type="ECO:0000313" key="5">
    <source>
        <dbReference type="Proteomes" id="UP000502287"/>
    </source>
</evidence>
<dbReference type="RefSeq" id="WP_123956962.1">
    <property type="nucleotide sequence ID" value="NZ_CP015029.1"/>
</dbReference>
<keyword evidence="1" id="KW-0732">Signal</keyword>
<name>A0AAE6X3R8_9PAST</name>
<dbReference type="Proteomes" id="UP000276901">
    <property type="component" value="Unassembled WGS sequence"/>
</dbReference>
<dbReference type="AlphaFoldDB" id="A0AAE6X3R8"/>
<reference evidence="3 4" key="2">
    <citation type="submission" date="2018-11" db="EMBL/GenBank/DDBJ databases">
        <title>Genomic Encyclopedia of Type Strains, Phase IV (KMG-IV): sequencing the most valuable type-strain genomes for metagenomic binning, comparative biology and taxonomic classification.</title>
        <authorList>
            <person name="Goeker M."/>
        </authorList>
    </citation>
    <scope>NUCLEOTIDE SEQUENCE [LARGE SCALE GENOMIC DNA]</scope>
    <source>
        <strain evidence="3 4">DSM 25797</strain>
    </source>
</reference>
<dbReference type="SUPFAM" id="SSF81901">
    <property type="entry name" value="HCP-like"/>
    <property type="match status" value="1"/>
</dbReference>
<feature type="signal peptide" evidence="1">
    <location>
        <begin position="1"/>
        <end position="24"/>
    </location>
</feature>
<dbReference type="Gene3D" id="1.25.40.10">
    <property type="entry name" value="Tetratricopeptide repeat domain"/>
    <property type="match status" value="1"/>
</dbReference>
<evidence type="ECO:0008006" key="6">
    <source>
        <dbReference type="Google" id="ProtNLM"/>
    </source>
</evidence>
<protein>
    <recommendedName>
        <fullName evidence="6">Tetratricopeptide repeat protein</fullName>
    </recommendedName>
</protein>
<dbReference type="KEGG" id="fcl:A4G17_01775"/>
<accession>A0AAE6X3R8</accession>
<dbReference type="EMBL" id="CP015029">
    <property type="protein sequence ID" value="QIM64270.1"/>
    <property type="molecule type" value="Genomic_DNA"/>
</dbReference>
<evidence type="ECO:0000313" key="2">
    <source>
        <dbReference type="EMBL" id="QIM64270.1"/>
    </source>
</evidence>
<keyword evidence="4" id="KW-1185">Reference proteome</keyword>
<dbReference type="InterPro" id="IPR011990">
    <property type="entry name" value="TPR-like_helical_dom_sf"/>
</dbReference>
<feature type="chain" id="PRO_5042231091" description="Tetratricopeptide repeat protein" evidence="1">
    <location>
        <begin position="25"/>
        <end position="144"/>
    </location>
</feature>
<evidence type="ECO:0000256" key="1">
    <source>
        <dbReference type="SAM" id="SignalP"/>
    </source>
</evidence>
<dbReference type="EMBL" id="RKQT01000002">
    <property type="protein sequence ID" value="RPE93815.1"/>
    <property type="molecule type" value="Genomic_DNA"/>
</dbReference>